<comment type="similarity">
    <text evidence="2">Belongs to the UTP6 family.</text>
</comment>
<accession>A0A3B0KX46</accession>
<evidence type="ECO:0000256" key="3">
    <source>
        <dbReference type="ARBA" id="ARBA00022552"/>
    </source>
</evidence>
<dbReference type="InterPro" id="IPR055347">
    <property type="entry name" value="UTP6_N"/>
</dbReference>
<dbReference type="PANTHER" id="PTHR23271">
    <property type="entry name" value="HEPATOCELLULAR CARCINOMA-ASSOCIATED ANTIGEN 66"/>
    <property type="match status" value="1"/>
</dbReference>
<dbReference type="OrthoDB" id="28112at2759"/>
<evidence type="ECO:0000313" key="10">
    <source>
        <dbReference type="Proteomes" id="UP000268350"/>
    </source>
</evidence>
<dbReference type="PANTHER" id="PTHR23271:SF1">
    <property type="entry name" value="U3 SMALL NUCLEOLAR RNA-ASSOCIATED PROTEIN 6 HOMOLOG"/>
    <property type="match status" value="1"/>
</dbReference>
<dbReference type="SMART" id="SM00386">
    <property type="entry name" value="HAT"/>
    <property type="match status" value="5"/>
</dbReference>
<feature type="region of interest" description="Disordered" evidence="6">
    <location>
        <begin position="278"/>
        <end position="303"/>
    </location>
</feature>
<dbReference type="GO" id="GO:0030515">
    <property type="term" value="F:snoRNA binding"/>
    <property type="evidence" value="ECO:0007669"/>
    <property type="project" value="InterPro"/>
</dbReference>
<dbReference type="InterPro" id="IPR013949">
    <property type="entry name" value="Utp6"/>
</dbReference>
<dbReference type="Gene3D" id="1.25.40.10">
    <property type="entry name" value="Tetratricopeptide repeat domain"/>
    <property type="match status" value="2"/>
</dbReference>
<comment type="subcellular location">
    <subcellularLocation>
        <location evidence="1">Nucleus</location>
        <location evidence="1">Nucleolus</location>
    </subcellularLocation>
</comment>
<dbReference type="InterPro" id="IPR003107">
    <property type="entry name" value="HAT"/>
</dbReference>
<feature type="compositionally biased region" description="Acidic residues" evidence="6">
    <location>
        <begin position="281"/>
        <end position="291"/>
    </location>
</feature>
<dbReference type="AlphaFoldDB" id="A0A3B0KX46"/>
<proteinExistence type="inferred from homology"/>
<dbReference type="SUPFAM" id="SSF48452">
    <property type="entry name" value="TPR-like"/>
    <property type="match status" value="2"/>
</dbReference>
<dbReference type="InterPro" id="IPR011990">
    <property type="entry name" value="TPR-like_helical_dom_sf"/>
</dbReference>
<evidence type="ECO:0000256" key="1">
    <source>
        <dbReference type="ARBA" id="ARBA00004604"/>
    </source>
</evidence>
<keyword evidence="10" id="KW-1185">Reference proteome</keyword>
<dbReference type="Pfam" id="PF24892">
    <property type="entry name" value="UTP6_C"/>
    <property type="match status" value="1"/>
</dbReference>
<protein>
    <submittedName>
        <fullName evidence="9">Blast:U3 small nucleolar RNA-associated protein 6 homolog</fullName>
    </submittedName>
</protein>
<dbReference type="Pfam" id="PF08640">
    <property type="entry name" value="U3_assoc_6"/>
    <property type="match status" value="1"/>
</dbReference>
<dbReference type="OMA" id="CKQWNAK"/>
<dbReference type="GO" id="GO:0032040">
    <property type="term" value="C:small-subunit processome"/>
    <property type="evidence" value="ECO:0007669"/>
    <property type="project" value="TreeGrafter"/>
</dbReference>
<evidence type="ECO:0000256" key="2">
    <source>
        <dbReference type="ARBA" id="ARBA00010734"/>
    </source>
</evidence>
<evidence type="ECO:0000313" key="9">
    <source>
        <dbReference type="EMBL" id="SPP88638.1"/>
    </source>
</evidence>
<evidence type="ECO:0000259" key="7">
    <source>
        <dbReference type="Pfam" id="PF08640"/>
    </source>
</evidence>
<feature type="domain" description="U3 small nucleolar RNA-associated protein 6 N-terminal" evidence="7">
    <location>
        <begin position="10"/>
        <end position="80"/>
    </location>
</feature>
<feature type="domain" description="U3 small nucleolar RNA-associated protein 6 homolog C-terminal" evidence="8">
    <location>
        <begin position="313"/>
        <end position="580"/>
    </location>
</feature>
<reference evidence="10" key="1">
    <citation type="submission" date="2018-01" db="EMBL/GenBank/DDBJ databases">
        <authorList>
            <person name="Alioto T."/>
            <person name="Alioto T."/>
        </authorList>
    </citation>
    <scope>NUCLEOTIDE SEQUENCE [LARGE SCALE GENOMIC DNA]</scope>
</reference>
<keyword evidence="3" id="KW-0698">rRNA processing</keyword>
<dbReference type="Proteomes" id="UP000268350">
    <property type="component" value="Unassembled WGS sequence"/>
</dbReference>
<dbReference type="EMBL" id="OUUW01000015">
    <property type="protein sequence ID" value="SPP88638.1"/>
    <property type="molecule type" value="Genomic_DNA"/>
</dbReference>
<evidence type="ECO:0000259" key="8">
    <source>
        <dbReference type="Pfam" id="PF24892"/>
    </source>
</evidence>
<evidence type="ECO:0000256" key="5">
    <source>
        <dbReference type="ARBA" id="ARBA00023242"/>
    </source>
</evidence>
<dbReference type="STRING" id="7266.A0A3B0KX46"/>
<organism evidence="9 10">
    <name type="scientific">Drosophila guanche</name>
    <name type="common">Fruit fly</name>
    <dbReference type="NCBI Taxonomy" id="7266"/>
    <lineage>
        <taxon>Eukaryota</taxon>
        <taxon>Metazoa</taxon>
        <taxon>Ecdysozoa</taxon>
        <taxon>Arthropoda</taxon>
        <taxon>Hexapoda</taxon>
        <taxon>Insecta</taxon>
        <taxon>Pterygota</taxon>
        <taxon>Neoptera</taxon>
        <taxon>Endopterygota</taxon>
        <taxon>Diptera</taxon>
        <taxon>Brachycera</taxon>
        <taxon>Muscomorpha</taxon>
        <taxon>Ephydroidea</taxon>
        <taxon>Drosophilidae</taxon>
        <taxon>Drosophila</taxon>
        <taxon>Sophophora</taxon>
    </lineage>
</organism>
<name>A0A3B0KX46_DROGU</name>
<gene>
    <name evidence="9" type="ORF">DGUA_6G018887</name>
</gene>
<dbReference type="GO" id="GO:0000462">
    <property type="term" value="P:maturation of SSU-rRNA from tricistronic rRNA transcript (SSU-rRNA, 5.8S rRNA, LSU-rRNA)"/>
    <property type="evidence" value="ECO:0007669"/>
    <property type="project" value="InterPro"/>
</dbReference>
<evidence type="ECO:0000256" key="4">
    <source>
        <dbReference type="ARBA" id="ARBA00022737"/>
    </source>
</evidence>
<dbReference type="GO" id="GO:0034388">
    <property type="term" value="C:Pwp2p-containing subcomplex of 90S preribosome"/>
    <property type="evidence" value="ECO:0007669"/>
    <property type="project" value="TreeGrafter"/>
</dbReference>
<evidence type="ECO:0000256" key="6">
    <source>
        <dbReference type="SAM" id="MobiDB-lite"/>
    </source>
</evidence>
<dbReference type="InterPro" id="IPR056907">
    <property type="entry name" value="UTP6_C"/>
</dbReference>
<keyword evidence="4" id="KW-0677">Repeat</keyword>
<sequence>MGEFIAEMQERLLPEYEQMKHYNVFTPDQVREIVSRRERLFLKITKSHLAVGDYLEFIVYEKQMYKTLSDKEKMMHIKLTGLKNSISIRIMRLYREVLSKFTHDRRLWSNWIKFSKKSGPQEVAGIYEKMLLYHGDDPNFWVDAALWLYEYNRLNIDRVKDILLRGLQRHPDSEALNKCFFDILLKEAARADPEKNLADNTLSEQDIKLERVEAVYRNSMENITSLDYFVKLLESCEDHHEITLKLQRLIIDDMQEKFPREPGLWDLAAQRELRGYHLGDADEEPDNNEEEPASKKSRSAPNTRSLKRRIQLCVTVYKSAVEVLQTQDMWTLYLDAMLALNSDGKAERALKQQCLADALQDGHRSKLMHVRHYAILRKMLSSAPSGREAAVTILTEALKNDASVEMHQLLLGTHVQNDSESLIHEMFNKFQRTMGPEALPLWQMVILYYRTRQDSLGRKRLEDIYKIATASTWPSFSELRSDYLRYLWHAESVDAARTEYAKLALQPPMSLQLHRTMAQLESSLAVRDKAAIKYWRMCYEFMAVYFGKTEPSVWVEYLTFERDHGETKNLSLLTQRALTTLEPRYVPAFEAERALAYVGAALVG</sequence>
<keyword evidence="5" id="KW-0539">Nucleus</keyword>